<organism evidence="1">
    <name type="scientific">uncultured Caudovirales phage</name>
    <dbReference type="NCBI Taxonomy" id="2100421"/>
    <lineage>
        <taxon>Viruses</taxon>
        <taxon>Duplodnaviria</taxon>
        <taxon>Heunggongvirae</taxon>
        <taxon>Uroviricota</taxon>
        <taxon>Caudoviricetes</taxon>
        <taxon>Peduoviridae</taxon>
        <taxon>Maltschvirus</taxon>
        <taxon>Maltschvirus maltsch</taxon>
    </lineage>
</organism>
<proteinExistence type="predicted"/>
<dbReference type="Pfam" id="PF06233">
    <property type="entry name" value="Usg"/>
    <property type="match status" value="1"/>
</dbReference>
<name>A0A6J5KMR6_9CAUD</name>
<protein>
    <submittedName>
        <fullName evidence="1">Usg-like</fullName>
    </submittedName>
</protein>
<reference evidence="1" key="1">
    <citation type="submission" date="2020-04" db="EMBL/GenBank/DDBJ databases">
        <authorList>
            <person name="Chiriac C."/>
            <person name="Salcher M."/>
            <person name="Ghai R."/>
            <person name="Kavagutti S V."/>
        </authorList>
    </citation>
    <scope>NUCLEOTIDE SEQUENCE</scope>
</reference>
<dbReference type="EMBL" id="LR796167">
    <property type="protein sequence ID" value="CAB4123091.1"/>
    <property type="molecule type" value="Genomic_DNA"/>
</dbReference>
<accession>A0A6J5KMR6</accession>
<gene>
    <name evidence="1" type="ORF">UFOVP29_250</name>
</gene>
<dbReference type="InterPro" id="IPR009354">
    <property type="entry name" value="Usg"/>
</dbReference>
<sequence>MLLKKKQSVVLQVIYFMPAYPSLMQDFTWSYQDVVPELMRTHQFLNHWHNNIDAVINQVLISIDQRGWQEYRHAIDVTQYN</sequence>
<evidence type="ECO:0000313" key="1">
    <source>
        <dbReference type="EMBL" id="CAB4123091.1"/>
    </source>
</evidence>